<sequence>MDQDICDTDFWRCCKTWIGANDQDIEGVFQWKNKENVTYVNWSSGEPSSPTSAEDCVRICDRGVWNDADYNLISNIICEKDL</sequence>
<evidence type="ECO:0000259" key="1">
    <source>
        <dbReference type="PROSITE" id="PS50041"/>
    </source>
</evidence>
<dbReference type="Pfam" id="PF00059">
    <property type="entry name" value="Lectin_C"/>
    <property type="match status" value="1"/>
</dbReference>
<reference evidence="2" key="1">
    <citation type="submission" date="2022-08" db="UniProtKB">
        <authorList>
            <consortium name="EnsemblMetazoa"/>
        </authorList>
    </citation>
    <scope>IDENTIFICATION</scope>
    <source>
        <strain evidence="2">05x7-T-G4-1.051#20</strain>
    </source>
</reference>
<dbReference type="PROSITE" id="PS50041">
    <property type="entry name" value="C_TYPE_LECTIN_2"/>
    <property type="match status" value="1"/>
</dbReference>
<dbReference type="AlphaFoldDB" id="A0A8W8NZL4"/>
<evidence type="ECO:0000313" key="3">
    <source>
        <dbReference type="Proteomes" id="UP000005408"/>
    </source>
</evidence>
<dbReference type="EnsemblMetazoa" id="G8514.1">
    <property type="protein sequence ID" value="G8514.1:cds"/>
    <property type="gene ID" value="G8514"/>
</dbReference>
<evidence type="ECO:0000313" key="2">
    <source>
        <dbReference type="EnsemblMetazoa" id="G8514.1:cds"/>
    </source>
</evidence>
<keyword evidence="3" id="KW-1185">Reference proteome</keyword>
<feature type="domain" description="C-type lectin" evidence="1">
    <location>
        <begin position="17"/>
        <end position="79"/>
    </location>
</feature>
<dbReference type="InterPro" id="IPR016186">
    <property type="entry name" value="C-type_lectin-like/link_sf"/>
</dbReference>
<protein>
    <recommendedName>
        <fullName evidence="1">C-type lectin domain-containing protein</fullName>
    </recommendedName>
</protein>
<accession>A0A8W8NZL4</accession>
<organism evidence="2 3">
    <name type="scientific">Magallana gigas</name>
    <name type="common">Pacific oyster</name>
    <name type="synonym">Crassostrea gigas</name>
    <dbReference type="NCBI Taxonomy" id="29159"/>
    <lineage>
        <taxon>Eukaryota</taxon>
        <taxon>Metazoa</taxon>
        <taxon>Spiralia</taxon>
        <taxon>Lophotrochozoa</taxon>
        <taxon>Mollusca</taxon>
        <taxon>Bivalvia</taxon>
        <taxon>Autobranchia</taxon>
        <taxon>Pteriomorphia</taxon>
        <taxon>Ostreida</taxon>
        <taxon>Ostreoidea</taxon>
        <taxon>Ostreidae</taxon>
        <taxon>Magallana</taxon>
    </lineage>
</organism>
<dbReference type="Proteomes" id="UP000005408">
    <property type="component" value="Unassembled WGS sequence"/>
</dbReference>
<name>A0A8W8NZL4_MAGGI</name>
<dbReference type="SUPFAM" id="SSF56436">
    <property type="entry name" value="C-type lectin-like"/>
    <property type="match status" value="1"/>
</dbReference>
<proteinExistence type="predicted"/>
<dbReference type="InterPro" id="IPR001304">
    <property type="entry name" value="C-type_lectin-like"/>
</dbReference>
<dbReference type="InterPro" id="IPR016187">
    <property type="entry name" value="CTDL_fold"/>
</dbReference>
<dbReference type="Gene3D" id="3.10.100.10">
    <property type="entry name" value="Mannose-Binding Protein A, subunit A"/>
    <property type="match status" value="1"/>
</dbReference>